<evidence type="ECO:0000313" key="2">
    <source>
        <dbReference type="Proteomes" id="UP000054279"/>
    </source>
</evidence>
<reference evidence="1 2" key="1">
    <citation type="submission" date="2014-06" db="EMBL/GenBank/DDBJ databases">
        <title>Evolutionary Origins and Diversification of the Mycorrhizal Mutualists.</title>
        <authorList>
            <consortium name="DOE Joint Genome Institute"/>
            <consortium name="Mycorrhizal Genomics Consortium"/>
            <person name="Kohler A."/>
            <person name="Kuo A."/>
            <person name="Nagy L.G."/>
            <person name="Floudas D."/>
            <person name="Copeland A."/>
            <person name="Barry K.W."/>
            <person name="Cichocki N."/>
            <person name="Veneault-Fourrey C."/>
            <person name="LaButti K."/>
            <person name="Lindquist E.A."/>
            <person name="Lipzen A."/>
            <person name="Lundell T."/>
            <person name="Morin E."/>
            <person name="Murat C."/>
            <person name="Riley R."/>
            <person name="Ohm R."/>
            <person name="Sun H."/>
            <person name="Tunlid A."/>
            <person name="Henrissat B."/>
            <person name="Grigoriev I.V."/>
            <person name="Hibbett D.S."/>
            <person name="Martin F."/>
        </authorList>
    </citation>
    <scope>NUCLEOTIDE SEQUENCE [LARGE SCALE GENOMIC DNA]</scope>
    <source>
        <strain evidence="1 2">SS14</strain>
    </source>
</reference>
<dbReference type="AlphaFoldDB" id="A0A0C9TYP7"/>
<sequence length="187" mass="20929">MECHITASHLFRGYSLLVQSPEDVLVQVISSEGSTIGRHIHNLDILAADEEGWNTILENLPSLPALRTLSLSNVEDHWKSLTSRAKSKLDHVFQSVTNLSISRATFESFNQACEFINNASQVQELALWSVYCESYEKSEVQVIVPKLSQISVNGGILIPLFDQLCRNPVMSMRSANISLLWDLSLKN</sequence>
<organism evidence="1 2">
    <name type="scientific">Sphaerobolus stellatus (strain SS14)</name>
    <dbReference type="NCBI Taxonomy" id="990650"/>
    <lineage>
        <taxon>Eukaryota</taxon>
        <taxon>Fungi</taxon>
        <taxon>Dikarya</taxon>
        <taxon>Basidiomycota</taxon>
        <taxon>Agaricomycotina</taxon>
        <taxon>Agaricomycetes</taxon>
        <taxon>Phallomycetidae</taxon>
        <taxon>Geastrales</taxon>
        <taxon>Sphaerobolaceae</taxon>
        <taxon>Sphaerobolus</taxon>
    </lineage>
</organism>
<dbReference type="HOGENOM" id="CLU_1448580_0_0_1"/>
<keyword evidence="2" id="KW-1185">Reference proteome</keyword>
<accession>A0A0C9TYP7</accession>
<dbReference type="Proteomes" id="UP000054279">
    <property type="component" value="Unassembled WGS sequence"/>
</dbReference>
<dbReference type="EMBL" id="KN837351">
    <property type="protein sequence ID" value="KIJ26954.1"/>
    <property type="molecule type" value="Genomic_DNA"/>
</dbReference>
<protein>
    <submittedName>
        <fullName evidence="1">Uncharacterized protein</fullName>
    </submittedName>
</protein>
<evidence type="ECO:0000313" key="1">
    <source>
        <dbReference type="EMBL" id="KIJ26954.1"/>
    </source>
</evidence>
<proteinExistence type="predicted"/>
<name>A0A0C9TYP7_SPHS4</name>
<dbReference type="OrthoDB" id="2788229at2759"/>
<gene>
    <name evidence="1" type="ORF">M422DRAFT_271915</name>
</gene>